<dbReference type="InParanoid" id="A0A2P5DX26"/>
<evidence type="ECO:0000256" key="1">
    <source>
        <dbReference type="SAM" id="MobiDB-lite"/>
    </source>
</evidence>
<sequence length="79" mass="8639">MKLNLPQMAGNNGGRERCGARQGHGREAHRRKMAACACRSPSYFLIKPNDVAFTATLFGYDVAFPATSYDRYPVAGKAT</sequence>
<comment type="caution">
    <text evidence="2">The sequence shown here is derived from an EMBL/GenBank/DDBJ whole genome shotgun (WGS) entry which is preliminary data.</text>
</comment>
<proteinExistence type="predicted"/>
<evidence type="ECO:0000313" key="2">
    <source>
        <dbReference type="EMBL" id="PON77829.1"/>
    </source>
</evidence>
<evidence type="ECO:0000313" key="3">
    <source>
        <dbReference type="Proteomes" id="UP000237000"/>
    </source>
</evidence>
<keyword evidence="3" id="KW-1185">Reference proteome</keyword>
<feature type="region of interest" description="Disordered" evidence="1">
    <location>
        <begin position="1"/>
        <end position="25"/>
    </location>
</feature>
<reference evidence="3" key="1">
    <citation type="submission" date="2016-06" db="EMBL/GenBank/DDBJ databases">
        <title>Parallel loss of symbiosis genes in relatives of nitrogen-fixing non-legume Parasponia.</title>
        <authorList>
            <person name="Van Velzen R."/>
            <person name="Holmer R."/>
            <person name="Bu F."/>
            <person name="Rutten L."/>
            <person name="Van Zeijl A."/>
            <person name="Liu W."/>
            <person name="Santuari L."/>
            <person name="Cao Q."/>
            <person name="Sharma T."/>
            <person name="Shen D."/>
            <person name="Roswanjaya Y."/>
            <person name="Wardhani T."/>
            <person name="Kalhor M.S."/>
            <person name="Jansen J."/>
            <person name="Van den Hoogen J."/>
            <person name="Gungor B."/>
            <person name="Hartog M."/>
            <person name="Hontelez J."/>
            <person name="Verver J."/>
            <person name="Yang W.-C."/>
            <person name="Schijlen E."/>
            <person name="Repin R."/>
            <person name="Schilthuizen M."/>
            <person name="Schranz E."/>
            <person name="Heidstra R."/>
            <person name="Miyata K."/>
            <person name="Fedorova E."/>
            <person name="Kohlen W."/>
            <person name="Bisseling T."/>
            <person name="Smit S."/>
            <person name="Geurts R."/>
        </authorList>
    </citation>
    <scope>NUCLEOTIDE SEQUENCE [LARGE SCALE GENOMIC DNA]</scope>
    <source>
        <strain evidence="3">cv. RG33-2</strain>
    </source>
</reference>
<dbReference type="Proteomes" id="UP000237000">
    <property type="component" value="Unassembled WGS sequence"/>
</dbReference>
<dbReference type="EMBL" id="JXTC01000244">
    <property type="protein sequence ID" value="PON77829.1"/>
    <property type="molecule type" value="Genomic_DNA"/>
</dbReference>
<name>A0A2P5DX26_TREOI</name>
<gene>
    <name evidence="2" type="ORF">TorRG33x02_239450</name>
</gene>
<accession>A0A2P5DX26</accession>
<protein>
    <submittedName>
        <fullName evidence="2">Uncharacterized protein</fullName>
    </submittedName>
</protein>
<dbReference type="AlphaFoldDB" id="A0A2P5DX26"/>
<organism evidence="2 3">
    <name type="scientific">Trema orientale</name>
    <name type="common">Charcoal tree</name>
    <name type="synonym">Celtis orientalis</name>
    <dbReference type="NCBI Taxonomy" id="63057"/>
    <lineage>
        <taxon>Eukaryota</taxon>
        <taxon>Viridiplantae</taxon>
        <taxon>Streptophyta</taxon>
        <taxon>Embryophyta</taxon>
        <taxon>Tracheophyta</taxon>
        <taxon>Spermatophyta</taxon>
        <taxon>Magnoliopsida</taxon>
        <taxon>eudicotyledons</taxon>
        <taxon>Gunneridae</taxon>
        <taxon>Pentapetalae</taxon>
        <taxon>rosids</taxon>
        <taxon>fabids</taxon>
        <taxon>Rosales</taxon>
        <taxon>Cannabaceae</taxon>
        <taxon>Trema</taxon>
    </lineage>
</organism>